<evidence type="ECO:0000259" key="4">
    <source>
        <dbReference type="Pfam" id="PF13407"/>
    </source>
</evidence>
<protein>
    <submittedName>
        <fullName evidence="5">D-xylose ABC transporter substrate-binding protein</fullName>
    </submittedName>
</protein>
<dbReference type="Gene3D" id="3.40.50.2300">
    <property type="match status" value="2"/>
</dbReference>
<evidence type="ECO:0000313" key="6">
    <source>
        <dbReference type="Proteomes" id="UP001321786"/>
    </source>
</evidence>
<dbReference type="InterPro" id="IPR050555">
    <property type="entry name" value="Bact_Solute-Bind_Prot2"/>
</dbReference>
<accession>A0AAU9EUZ6</accession>
<dbReference type="PROSITE" id="PS51257">
    <property type="entry name" value="PROKAR_LIPOPROTEIN"/>
    <property type="match status" value="1"/>
</dbReference>
<dbReference type="Pfam" id="PF13407">
    <property type="entry name" value="Peripla_BP_4"/>
    <property type="match status" value="1"/>
</dbReference>
<dbReference type="PANTHER" id="PTHR30036">
    <property type="entry name" value="D-XYLOSE-BINDING PERIPLASMIC PROTEIN"/>
    <property type="match status" value="1"/>
</dbReference>
<dbReference type="PANTHER" id="PTHR30036:SF1">
    <property type="entry name" value="D-XYLOSE-BINDING PERIPLASMIC PROTEIN"/>
    <property type="match status" value="1"/>
</dbReference>
<comment type="subcellular location">
    <subcellularLocation>
        <location evidence="1">Cell envelope</location>
    </subcellularLocation>
</comment>
<name>A0AAU9EUZ6_9FIRM</name>
<dbReference type="GO" id="GO:0030246">
    <property type="term" value="F:carbohydrate binding"/>
    <property type="evidence" value="ECO:0007669"/>
    <property type="project" value="TreeGrafter"/>
</dbReference>
<feature type="signal peptide" evidence="3">
    <location>
        <begin position="1"/>
        <end position="24"/>
    </location>
</feature>
<feature type="domain" description="Periplasmic binding protein" evidence="4">
    <location>
        <begin position="43"/>
        <end position="296"/>
    </location>
</feature>
<keyword evidence="6" id="KW-1185">Reference proteome</keyword>
<dbReference type="EMBL" id="AP028654">
    <property type="protein sequence ID" value="BEP28910.1"/>
    <property type="molecule type" value="Genomic_DNA"/>
</dbReference>
<dbReference type="InterPro" id="IPR028082">
    <property type="entry name" value="Peripla_BP_I"/>
</dbReference>
<evidence type="ECO:0000256" key="3">
    <source>
        <dbReference type="SAM" id="SignalP"/>
    </source>
</evidence>
<dbReference type="CDD" id="cd19991">
    <property type="entry name" value="PBP1_ABC_xylose_binding"/>
    <property type="match status" value="1"/>
</dbReference>
<feature type="chain" id="PRO_5043818302" evidence="3">
    <location>
        <begin position="25"/>
        <end position="347"/>
    </location>
</feature>
<dbReference type="InterPro" id="IPR025997">
    <property type="entry name" value="SBP_2_dom"/>
</dbReference>
<gene>
    <name evidence="5" type="primary">xylF</name>
    <name evidence="5" type="ORF">HLPR_12410</name>
</gene>
<dbReference type="SUPFAM" id="SSF53822">
    <property type="entry name" value="Periplasmic binding protein-like I"/>
    <property type="match status" value="1"/>
</dbReference>
<evidence type="ECO:0000256" key="2">
    <source>
        <dbReference type="ARBA" id="ARBA00022729"/>
    </source>
</evidence>
<dbReference type="AlphaFoldDB" id="A0AAU9EUZ6"/>
<organism evidence="5 6">
    <name type="scientific">Helicovermis profundi</name>
    <dbReference type="NCBI Taxonomy" id="3065157"/>
    <lineage>
        <taxon>Bacteria</taxon>
        <taxon>Bacillati</taxon>
        <taxon>Bacillota</taxon>
        <taxon>Clostridia</taxon>
        <taxon>Helicovermis</taxon>
    </lineage>
</organism>
<dbReference type="KEGG" id="hprf:HLPR_12410"/>
<evidence type="ECO:0000313" key="5">
    <source>
        <dbReference type="EMBL" id="BEP28910.1"/>
    </source>
</evidence>
<sequence>MKLKKVLSTVMIAGLLLTSLTGCASKPVAEEKTAPEVKKQIVIGFSMDTLKEERWQKDRDIFVAEAEKLGAKVLVQAANGDDSKQVEQAENLLAQGVDVLVVVPHNGKIAASIVESAHAENVPVLAYDRLVDGDVDYYISFDNEKVGELQADYVTKKLGITKGNFVYIGGAPTDNNALLFRAGAVKVLKSFPDIKIVYDQYSKDWQPSEAQKHMENALTATNNDVVAVIAANDGTAGGASAALAEQKLNIPLTGQDAEIAACQRIVEGTQSMTVFKPIQIIAENAAKIAVDMANGSEIKTTSTVKNSVKEVPSILLSPVVVDKDNMKEVIVDTGFHSEEDVYRNVQK</sequence>
<keyword evidence="2 3" id="KW-0732">Signal</keyword>
<reference evidence="5 6" key="1">
    <citation type="submission" date="2023-08" db="EMBL/GenBank/DDBJ databases">
        <title>Helicovermis profunda gen. nov., sp. nov., a novel mesophilic, fermentative bacterium within the Bacillota from a deep-sea hydrothermal vent chimney.</title>
        <authorList>
            <person name="Miyazaki U."/>
            <person name="Mizutani D."/>
            <person name="Hashimoto Y."/>
            <person name="Tame A."/>
            <person name="Sawayama S."/>
            <person name="Miyazaki J."/>
            <person name="Takai K."/>
            <person name="Nakagawa S."/>
        </authorList>
    </citation>
    <scope>NUCLEOTIDE SEQUENCE [LARGE SCALE GENOMIC DNA]</scope>
    <source>
        <strain evidence="5 6">S502</strain>
    </source>
</reference>
<proteinExistence type="predicted"/>
<dbReference type="GO" id="GO:0030288">
    <property type="term" value="C:outer membrane-bounded periplasmic space"/>
    <property type="evidence" value="ECO:0007669"/>
    <property type="project" value="TreeGrafter"/>
</dbReference>
<evidence type="ECO:0000256" key="1">
    <source>
        <dbReference type="ARBA" id="ARBA00004196"/>
    </source>
</evidence>
<dbReference type="RefSeq" id="WP_338537208.1">
    <property type="nucleotide sequence ID" value="NZ_AP028654.1"/>
</dbReference>
<dbReference type="Proteomes" id="UP001321786">
    <property type="component" value="Chromosome"/>
</dbReference>